<evidence type="ECO:0000256" key="1">
    <source>
        <dbReference type="SAM" id="MobiDB-lite"/>
    </source>
</evidence>
<dbReference type="AlphaFoldDB" id="A0A4C1ZQN4"/>
<dbReference type="SUPFAM" id="SSF56219">
    <property type="entry name" value="DNase I-like"/>
    <property type="match status" value="1"/>
</dbReference>
<comment type="caution">
    <text evidence="2">The sequence shown here is derived from an EMBL/GenBank/DDBJ whole genome shotgun (WGS) entry which is preliminary data.</text>
</comment>
<gene>
    <name evidence="2" type="ORF">EVAR_102468_1</name>
</gene>
<keyword evidence="3" id="KW-1185">Reference proteome</keyword>
<dbReference type="OrthoDB" id="10022108at2759"/>
<name>A0A4C1ZQN4_EUMVA</name>
<protein>
    <recommendedName>
        <fullName evidence="4">Nucleic-acid-binding protein from transposon X-element</fullName>
    </recommendedName>
</protein>
<accession>A0A4C1ZQN4</accession>
<dbReference type="Gene3D" id="3.60.10.10">
    <property type="entry name" value="Endonuclease/exonuclease/phosphatase"/>
    <property type="match status" value="1"/>
</dbReference>
<evidence type="ECO:0000313" key="2">
    <source>
        <dbReference type="EMBL" id="GBP90786.1"/>
    </source>
</evidence>
<evidence type="ECO:0008006" key="4">
    <source>
        <dbReference type="Google" id="ProtNLM"/>
    </source>
</evidence>
<sequence>MQQAADYYRAYSSLRRIALRYMFEVEREKPDERRPWKKPRRLRRETKKTENICGGGCKTEAVRSRCRRLWPNDNPTHTIIVSSRCANHTSDQVVKAIREVVDAREIGVGVDRVRKARNQKVVLSCASQEAIKRIEARIKIRSKDLQVTKPEPALPLVIIRDVLKINSDQDIVDSLRGQNSHITEGLEWEKIVARVRYRKRARNPLECHPVLEVSPVLYTRLIKAGHIYVGLQRRPVWDQSPLVQCSRCLGFGHSKKYCREKADKCAHCGGDHTGLLCQARKNSQPPSTDKGRVLLAAGATDTRNRTHTADGLSTGTNTDRASLRFVQSNLQRSKLATSELLVEADKRKIAVALVQEPYVGNIGELRRYSGCRVIQRMAPRTGPVKAAIIILDSDVDVEENQTLIDENVAAAVIKAGTAELASCRCISKATSQSAHTSTALNGSAQSSGQTKSSWEVT</sequence>
<feature type="region of interest" description="Disordered" evidence="1">
    <location>
        <begin position="436"/>
        <end position="457"/>
    </location>
</feature>
<organism evidence="2 3">
    <name type="scientific">Eumeta variegata</name>
    <name type="common">Bagworm moth</name>
    <name type="synonym">Eumeta japonica</name>
    <dbReference type="NCBI Taxonomy" id="151549"/>
    <lineage>
        <taxon>Eukaryota</taxon>
        <taxon>Metazoa</taxon>
        <taxon>Ecdysozoa</taxon>
        <taxon>Arthropoda</taxon>
        <taxon>Hexapoda</taxon>
        <taxon>Insecta</taxon>
        <taxon>Pterygota</taxon>
        <taxon>Neoptera</taxon>
        <taxon>Endopterygota</taxon>
        <taxon>Lepidoptera</taxon>
        <taxon>Glossata</taxon>
        <taxon>Ditrysia</taxon>
        <taxon>Tineoidea</taxon>
        <taxon>Psychidae</taxon>
        <taxon>Oiketicinae</taxon>
        <taxon>Eumeta</taxon>
    </lineage>
</organism>
<evidence type="ECO:0000313" key="3">
    <source>
        <dbReference type="Proteomes" id="UP000299102"/>
    </source>
</evidence>
<dbReference type="InterPro" id="IPR036691">
    <property type="entry name" value="Endo/exonu/phosph_ase_sf"/>
</dbReference>
<dbReference type="EMBL" id="BGZK01002112">
    <property type="protein sequence ID" value="GBP90786.1"/>
    <property type="molecule type" value="Genomic_DNA"/>
</dbReference>
<reference evidence="2 3" key="1">
    <citation type="journal article" date="2019" name="Commun. Biol.">
        <title>The bagworm genome reveals a unique fibroin gene that provides high tensile strength.</title>
        <authorList>
            <person name="Kono N."/>
            <person name="Nakamura H."/>
            <person name="Ohtoshi R."/>
            <person name="Tomita M."/>
            <person name="Numata K."/>
            <person name="Arakawa K."/>
        </authorList>
    </citation>
    <scope>NUCLEOTIDE SEQUENCE [LARGE SCALE GENOMIC DNA]</scope>
</reference>
<dbReference type="Proteomes" id="UP000299102">
    <property type="component" value="Unassembled WGS sequence"/>
</dbReference>
<proteinExistence type="predicted"/>